<dbReference type="EMBL" id="GGEC01062994">
    <property type="protein sequence ID" value="MBX43478.1"/>
    <property type="molecule type" value="Transcribed_RNA"/>
</dbReference>
<accession>A0A2P2NLW1</accession>
<organism evidence="1">
    <name type="scientific">Rhizophora mucronata</name>
    <name type="common">Asiatic mangrove</name>
    <dbReference type="NCBI Taxonomy" id="61149"/>
    <lineage>
        <taxon>Eukaryota</taxon>
        <taxon>Viridiplantae</taxon>
        <taxon>Streptophyta</taxon>
        <taxon>Embryophyta</taxon>
        <taxon>Tracheophyta</taxon>
        <taxon>Spermatophyta</taxon>
        <taxon>Magnoliopsida</taxon>
        <taxon>eudicotyledons</taxon>
        <taxon>Gunneridae</taxon>
        <taxon>Pentapetalae</taxon>
        <taxon>rosids</taxon>
        <taxon>fabids</taxon>
        <taxon>Malpighiales</taxon>
        <taxon>Rhizophoraceae</taxon>
        <taxon>Rhizophora</taxon>
    </lineage>
</organism>
<name>A0A2P2NLW1_RHIMU</name>
<evidence type="ECO:0000313" key="1">
    <source>
        <dbReference type="EMBL" id="MBX43478.1"/>
    </source>
</evidence>
<protein>
    <submittedName>
        <fullName evidence="1">Uncharacterized protein</fullName>
    </submittedName>
</protein>
<sequence length="41" mass="4505">MGLPLTPSLKGGEGKLWLLVHGYPWVRMEAISKWDHLGCAG</sequence>
<proteinExistence type="predicted"/>
<dbReference type="AlphaFoldDB" id="A0A2P2NLW1"/>
<reference evidence="1" key="1">
    <citation type="submission" date="2018-02" db="EMBL/GenBank/DDBJ databases">
        <title>Rhizophora mucronata_Transcriptome.</title>
        <authorList>
            <person name="Meera S.P."/>
            <person name="Sreeshan A."/>
            <person name="Augustine A."/>
        </authorList>
    </citation>
    <scope>NUCLEOTIDE SEQUENCE</scope>
    <source>
        <tissue evidence="1">Leaf</tissue>
    </source>
</reference>